<dbReference type="STRING" id="1581420.AAW00_11455"/>
<dbReference type="Proteomes" id="UP000053464">
    <property type="component" value="Unassembled WGS sequence"/>
</dbReference>
<sequence>MAVAFDLARFVRAQAGVWSTALGELQAGEKRSHWMWFVFPQVLGLGLSQNARLYAIHGMDEAQAYLGHELLGPRLNEATGAMLAHAGKRSPLDILGPIDALKFKSSMTLYDAVCGEGCLFAEALDALCDGQRDQATLDRIATQGDWQ</sequence>
<organism evidence="1 2">
    <name type="scientific">Aurantiacibacter luteus</name>
    <dbReference type="NCBI Taxonomy" id="1581420"/>
    <lineage>
        <taxon>Bacteria</taxon>
        <taxon>Pseudomonadati</taxon>
        <taxon>Pseudomonadota</taxon>
        <taxon>Alphaproteobacteria</taxon>
        <taxon>Sphingomonadales</taxon>
        <taxon>Erythrobacteraceae</taxon>
        <taxon>Aurantiacibacter</taxon>
    </lineage>
</organism>
<name>A0A0G9MVL4_9SPHN</name>
<dbReference type="PIRSF" id="PIRSF008546">
    <property type="entry name" value="UCP008546"/>
    <property type="match status" value="1"/>
</dbReference>
<dbReference type="PATRIC" id="fig|1581420.6.peg.2341"/>
<dbReference type="OrthoDB" id="9801870at2"/>
<evidence type="ECO:0000313" key="2">
    <source>
        <dbReference type="Proteomes" id="UP000053464"/>
    </source>
</evidence>
<dbReference type="InterPro" id="IPR036287">
    <property type="entry name" value="Rv1873-like_sf"/>
</dbReference>
<proteinExistence type="predicted"/>
<dbReference type="RefSeq" id="WP_047004404.1">
    <property type="nucleotide sequence ID" value="NZ_LBHB01000002.1"/>
</dbReference>
<dbReference type="Gene3D" id="1.25.40.380">
    <property type="entry name" value="Protein of unknown function DUF1810"/>
    <property type="match status" value="1"/>
</dbReference>
<dbReference type="EMBL" id="LBHB01000002">
    <property type="protein sequence ID" value="KLE34756.1"/>
    <property type="molecule type" value="Genomic_DNA"/>
</dbReference>
<evidence type="ECO:0000313" key="1">
    <source>
        <dbReference type="EMBL" id="KLE34756.1"/>
    </source>
</evidence>
<dbReference type="AlphaFoldDB" id="A0A0G9MVL4"/>
<dbReference type="InterPro" id="IPR014937">
    <property type="entry name" value="DUF1810"/>
</dbReference>
<comment type="caution">
    <text evidence="1">The sequence shown here is derived from an EMBL/GenBank/DDBJ whole genome shotgun (WGS) entry which is preliminary data.</text>
</comment>
<dbReference type="Pfam" id="PF08837">
    <property type="entry name" value="DUF1810"/>
    <property type="match status" value="1"/>
</dbReference>
<accession>A0A0G9MVL4</accession>
<keyword evidence="2" id="KW-1185">Reference proteome</keyword>
<gene>
    <name evidence="1" type="ORF">AAW00_11455</name>
</gene>
<reference evidence="1 2" key="1">
    <citation type="submission" date="2015-04" db="EMBL/GenBank/DDBJ databases">
        <title>The draft genome sequence of Erythrobacter luteus KA37.</title>
        <authorList>
            <person name="Zhuang L."/>
            <person name="Liu Y."/>
            <person name="Shao Z."/>
        </authorList>
    </citation>
    <scope>NUCLEOTIDE SEQUENCE [LARGE SCALE GENOMIC DNA]</scope>
    <source>
        <strain evidence="1 2">KA37</strain>
    </source>
</reference>
<dbReference type="SUPFAM" id="SSF140736">
    <property type="entry name" value="Rv1873-like"/>
    <property type="match status" value="1"/>
</dbReference>
<protein>
    <submittedName>
        <fullName evidence="1">Calpastatin</fullName>
    </submittedName>
</protein>